<dbReference type="Proteomes" id="UP000078541">
    <property type="component" value="Unassembled WGS sequence"/>
</dbReference>
<accession>A0A195FXC6</accession>
<name>A0A195FXC6_9HYME</name>
<protein>
    <submittedName>
        <fullName evidence="1">Uncharacterized protein</fullName>
    </submittedName>
</protein>
<sequence length="64" mass="7506">LSSRYNLNDRSTLAVDVPGTWGKKKKMHRPATRRCTFAYREVFRSAIVAPCRRCCMSLVCRRRE</sequence>
<organism evidence="1 2">
    <name type="scientific">Trachymyrmex septentrionalis</name>
    <dbReference type="NCBI Taxonomy" id="34720"/>
    <lineage>
        <taxon>Eukaryota</taxon>
        <taxon>Metazoa</taxon>
        <taxon>Ecdysozoa</taxon>
        <taxon>Arthropoda</taxon>
        <taxon>Hexapoda</taxon>
        <taxon>Insecta</taxon>
        <taxon>Pterygota</taxon>
        <taxon>Neoptera</taxon>
        <taxon>Endopterygota</taxon>
        <taxon>Hymenoptera</taxon>
        <taxon>Apocrita</taxon>
        <taxon>Aculeata</taxon>
        <taxon>Formicoidea</taxon>
        <taxon>Formicidae</taxon>
        <taxon>Myrmicinae</taxon>
        <taxon>Trachymyrmex</taxon>
    </lineage>
</organism>
<evidence type="ECO:0000313" key="2">
    <source>
        <dbReference type="Proteomes" id="UP000078541"/>
    </source>
</evidence>
<keyword evidence="2" id="KW-1185">Reference proteome</keyword>
<reference evidence="1 2" key="1">
    <citation type="submission" date="2016-03" db="EMBL/GenBank/DDBJ databases">
        <title>Trachymyrmex septentrionalis WGS genome.</title>
        <authorList>
            <person name="Nygaard S."/>
            <person name="Hu H."/>
            <person name="Boomsma J."/>
            <person name="Zhang G."/>
        </authorList>
    </citation>
    <scope>NUCLEOTIDE SEQUENCE [LARGE SCALE GENOMIC DNA]</scope>
    <source>
        <strain evidence="1">Tsep2-gDNA-1</strain>
        <tissue evidence="1">Whole body</tissue>
    </source>
</reference>
<dbReference type="AlphaFoldDB" id="A0A195FXC6"/>
<dbReference type="EMBL" id="KQ981169">
    <property type="protein sequence ID" value="KYN45320.1"/>
    <property type="molecule type" value="Genomic_DNA"/>
</dbReference>
<evidence type="ECO:0000313" key="1">
    <source>
        <dbReference type="EMBL" id="KYN45320.1"/>
    </source>
</evidence>
<gene>
    <name evidence="1" type="ORF">ALC56_00166</name>
</gene>
<proteinExistence type="predicted"/>
<feature type="non-terminal residue" evidence="1">
    <location>
        <position position="1"/>
    </location>
</feature>